<dbReference type="PANTHER" id="PTHR39401:SF1">
    <property type="entry name" value="SNOAL-LIKE DOMAIN-CONTAINING PROTEIN"/>
    <property type="match status" value="1"/>
</dbReference>
<evidence type="ECO:0000313" key="1">
    <source>
        <dbReference type="EMBL" id="KAA8915528.1"/>
    </source>
</evidence>
<gene>
    <name evidence="1" type="ORF">TRICI_002334</name>
</gene>
<protein>
    <recommendedName>
        <fullName evidence="3">SnoaL-like domain-containing protein</fullName>
    </recommendedName>
</protein>
<dbReference type="OrthoDB" id="3468019at2759"/>
<dbReference type="Proteomes" id="UP000761534">
    <property type="component" value="Unassembled WGS sequence"/>
</dbReference>
<name>A0A6A1LW12_9ASCO</name>
<evidence type="ECO:0000313" key="2">
    <source>
        <dbReference type="Proteomes" id="UP000761534"/>
    </source>
</evidence>
<dbReference type="VEuPathDB" id="FungiDB:TRICI_002334"/>
<organism evidence="1 2">
    <name type="scientific">Trichomonascus ciferrii</name>
    <dbReference type="NCBI Taxonomy" id="44093"/>
    <lineage>
        <taxon>Eukaryota</taxon>
        <taxon>Fungi</taxon>
        <taxon>Dikarya</taxon>
        <taxon>Ascomycota</taxon>
        <taxon>Saccharomycotina</taxon>
        <taxon>Dipodascomycetes</taxon>
        <taxon>Dipodascales</taxon>
        <taxon>Trichomonascaceae</taxon>
        <taxon>Trichomonascus</taxon>
        <taxon>Trichomonascus ciferrii complex</taxon>
    </lineage>
</organism>
<dbReference type="EMBL" id="SWFS01000160">
    <property type="protein sequence ID" value="KAA8915528.1"/>
    <property type="molecule type" value="Genomic_DNA"/>
</dbReference>
<dbReference type="InterPro" id="IPR032710">
    <property type="entry name" value="NTF2-like_dom_sf"/>
</dbReference>
<comment type="caution">
    <text evidence="1">The sequence shown here is derived from an EMBL/GenBank/DDBJ whole genome shotgun (WGS) entry which is preliminary data.</text>
</comment>
<keyword evidence="2" id="KW-1185">Reference proteome</keyword>
<dbReference type="PANTHER" id="PTHR39401">
    <property type="entry name" value="SNOAL-LIKE DOMAIN-CONTAINING PROTEIN"/>
    <property type="match status" value="1"/>
</dbReference>
<reference evidence="1" key="1">
    <citation type="journal article" date="2019" name="G3 (Bethesda)">
        <title>Genome Assemblies of Two Rare Opportunistic Yeast Pathogens: Diutina rugosa (syn. Candida rugosa) and Trichomonascus ciferrii (syn. Candida ciferrii).</title>
        <authorList>
            <person name="Mixao V."/>
            <person name="Saus E."/>
            <person name="Hansen A.P."/>
            <person name="Lass-Florl C."/>
            <person name="Gabaldon T."/>
        </authorList>
    </citation>
    <scope>NUCLEOTIDE SEQUENCE</scope>
    <source>
        <strain evidence="1">CBS 4856</strain>
    </source>
</reference>
<accession>A0A6A1LW12</accession>
<sequence length="139" mass="15947">MFPAGYQNDKLAKFITDFYAASDTRPPAEGAGHDKYLNFFTEDAKVHIRADANGHKELVPFRQNMWKGIANRKHTIYQVCPFSPKDAEQQEVMIRGEVQLLKEGENKPIATEWAGWALFAPNKDGKDAYKMQDYRVYMA</sequence>
<proteinExistence type="predicted"/>
<dbReference type="AlphaFoldDB" id="A0A6A1LW12"/>
<evidence type="ECO:0008006" key="3">
    <source>
        <dbReference type="Google" id="ProtNLM"/>
    </source>
</evidence>
<dbReference type="SUPFAM" id="SSF54427">
    <property type="entry name" value="NTF2-like"/>
    <property type="match status" value="1"/>
</dbReference>